<dbReference type="OrthoDB" id="4781at2759"/>
<protein>
    <submittedName>
        <fullName evidence="3">Extracellular cell wall glucanase Crf1</fullName>
    </submittedName>
</protein>
<feature type="domain" description="GH16" evidence="2">
    <location>
        <begin position="67"/>
        <end position="117"/>
    </location>
</feature>
<dbReference type="GO" id="GO:0005975">
    <property type="term" value="P:carbohydrate metabolic process"/>
    <property type="evidence" value="ECO:0007669"/>
    <property type="project" value="InterPro"/>
</dbReference>
<evidence type="ECO:0000259" key="2">
    <source>
        <dbReference type="Pfam" id="PF00722"/>
    </source>
</evidence>
<evidence type="ECO:0000313" key="3">
    <source>
        <dbReference type="EMBL" id="EQK99669.1"/>
    </source>
</evidence>
<feature type="signal peptide" evidence="1">
    <location>
        <begin position="1"/>
        <end position="26"/>
    </location>
</feature>
<feature type="chain" id="PRO_5004596629" evidence="1">
    <location>
        <begin position="27"/>
        <end position="177"/>
    </location>
</feature>
<dbReference type="eggNOG" id="ENOG502QQ71">
    <property type="taxonomic scope" value="Eukaryota"/>
</dbReference>
<gene>
    <name evidence="3" type="ORF">OCS_04619</name>
</gene>
<dbReference type="Proteomes" id="UP000019374">
    <property type="component" value="Unassembled WGS sequence"/>
</dbReference>
<evidence type="ECO:0000313" key="4">
    <source>
        <dbReference type="Proteomes" id="UP000019374"/>
    </source>
</evidence>
<dbReference type="GO" id="GO:0004553">
    <property type="term" value="F:hydrolase activity, hydrolyzing O-glycosyl compounds"/>
    <property type="evidence" value="ECO:0007669"/>
    <property type="project" value="InterPro"/>
</dbReference>
<evidence type="ECO:0000256" key="1">
    <source>
        <dbReference type="SAM" id="SignalP"/>
    </source>
</evidence>
<dbReference type="HOGENOM" id="CLU_1518338_0_0_1"/>
<dbReference type="SUPFAM" id="SSF49899">
    <property type="entry name" value="Concanavalin A-like lectins/glucanases"/>
    <property type="match status" value="1"/>
</dbReference>
<dbReference type="InterPro" id="IPR000757">
    <property type="entry name" value="Beta-glucanase-like"/>
</dbReference>
<proteinExistence type="predicted"/>
<keyword evidence="1" id="KW-0732">Signal</keyword>
<dbReference type="InterPro" id="IPR013320">
    <property type="entry name" value="ConA-like_dom_sf"/>
</dbReference>
<dbReference type="Pfam" id="PF00722">
    <property type="entry name" value="Glyco_hydro_16"/>
    <property type="match status" value="1"/>
</dbReference>
<organism evidence="3 4">
    <name type="scientific">Ophiocordyceps sinensis (strain Co18 / CGMCC 3.14243)</name>
    <name type="common">Yarsagumba caterpillar fungus</name>
    <name type="synonym">Hirsutella sinensis</name>
    <dbReference type="NCBI Taxonomy" id="911162"/>
    <lineage>
        <taxon>Eukaryota</taxon>
        <taxon>Fungi</taxon>
        <taxon>Dikarya</taxon>
        <taxon>Ascomycota</taxon>
        <taxon>Pezizomycotina</taxon>
        <taxon>Sordariomycetes</taxon>
        <taxon>Hypocreomycetidae</taxon>
        <taxon>Hypocreales</taxon>
        <taxon>Ophiocordycipitaceae</taxon>
        <taxon>Ophiocordyceps</taxon>
    </lineage>
</organism>
<name>T5A2M6_OPHSC</name>
<accession>T5A2M6</accession>
<dbReference type="EMBL" id="KE653217">
    <property type="protein sequence ID" value="EQK99669.1"/>
    <property type="molecule type" value="Genomic_DNA"/>
</dbReference>
<dbReference type="AlphaFoldDB" id="T5A2M6"/>
<reference evidence="3 4" key="1">
    <citation type="journal article" date="2013" name="Chin. Sci. Bull.">
        <title>Genome survey uncovers the secrets of sex and lifestyle in caterpillar fungus.</title>
        <authorList>
            <person name="Hu X."/>
            <person name="Zhang Y."/>
            <person name="Xiao G."/>
            <person name="Zheng P."/>
            <person name="Xia Y."/>
            <person name="Zhang X."/>
            <person name="St Leger R.J."/>
            <person name="Liu X."/>
            <person name="Wang C."/>
        </authorList>
    </citation>
    <scope>NUCLEOTIDE SEQUENCE [LARGE SCALE GENOMIC DNA]</scope>
    <source>
        <strain evidence="4">Co18 / CGMCC 3.14243</strain>
        <tissue evidence="3">Fruit-body</tissue>
    </source>
</reference>
<sequence>MGRSLPSALGLALTAGLLLWPDAASAQTRSLCNPLNTQCPPNTALGMSINVDFRKGAVNSFAASGTPSYGDDGVSFAVARGGDAPQLNSLFYIMFGHVELTVKAAPGAGIVSSLVLDPTGGTIPSGWRMTAEGKIMRDSSASAAARASPPSPPLALLAALFAPLACRAALDLPGALW</sequence>